<dbReference type="Proteomes" id="UP001215598">
    <property type="component" value="Unassembled WGS sequence"/>
</dbReference>
<sequence>MEPDLSDAVPMDTNNSLPPATEEASPDCHPAAAEPLVPQGSPEILDLSISDEDDDYECGYDGGVNVWVSDEEYDPEDDRDSDFTDSELSDFDEEMLEALKEELASLAGPGTAFEMLGKTKTKEEWKKVEANRRLGYNGHSERSKFQAAQKARKAEAQRKALKDSTDPQVVLMRSMFAPRPPPVSRGSSPSPSAEPTPLPADLTPAELVDYLSDHSDGEFEDESGSDGDDETEDAPGPSHRLPVAPPLKRRKLDVFVREQRKVKQAKHTEDFEKALGDIKKMIKSKKTEFTAFLAKSPVWRNLRLSDCSQGLSRD</sequence>
<proteinExistence type="predicted"/>
<dbReference type="EMBL" id="JARKIB010000487">
    <property type="protein sequence ID" value="KAJ7704620.1"/>
    <property type="molecule type" value="Genomic_DNA"/>
</dbReference>
<feature type="compositionally biased region" description="Basic and acidic residues" evidence="1">
    <location>
        <begin position="152"/>
        <end position="165"/>
    </location>
</feature>
<protein>
    <submittedName>
        <fullName evidence="2">Uncharacterized protein</fullName>
    </submittedName>
</protein>
<feature type="compositionally biased region" description="Acidic residues" evidence="1">
    <location>
        <begin position="218"/>
        <end position="233"/>
    </location>
</feature>
<feature type="region of interest" description="Disordered" evidence="1">
    <location>
        <begin position="131"/>
        <end position="249"/>
    </location>
</feature>
<feature type="region of interest" description="Disordered" evidence="1">
    <location>
        <begin position="1"/>
        <end position="43"/>
    </location>
</feature>
<reference evidence="2" key="1">
    <citation type="submission" date="2023-03" db="EMBL/GenBank/DDBJ databases">
        <title>Massive genome expansion in bonnet fungi (Mycena s.s.) driven by repeated elements and novel gene families across ecological guilds.</title>
        <authorList>
            <consortium name="Lawrence Berkeley National Laboratory"/>
            <person name="Harder C.B."/>
            <person name="Miyauchi S."/>
            <person name="Viragh M."/>
            <person name="Kuo A."/>
            <person name="Thoen E."/>
            <person name="Andreopoulos B."/>
            <person name="Lu D."/>
            <person name="Skrede I."/>
            <person name="Drula E."/>
            <person name="Henrissat B."/>
            <person name="Morin E."/>
            <person name="Kohler A."/>
            <person name="Barry K."/>
            <person name="LaButti K."/>
            <person name="Morin E."/>
            <person name="Salamov A."/>
            <person name="Lipzen A."/>
            <person name="Mereny Z."/>
            <person name="Hegedus B."/>
            <person name="Baldrian P."/>
            <person name="Stursova M."/>
            <person name="Weitz H."/>
            <person name="Taylor A."/>
            <person name="Grigoriev I.V."/>
            <person name="Nagy L.G."/>
            <person name="Martin F."/>
            <person name="Kauserud H."/>
        </authorList>
    </citation>
    <scope>NUCLEOTIDE SEQUENCE</scope>
    <source>
        <strain evidence="2">CBHHK182m</strain>
    </source>
</reference>
<evidence type="ECO:0000313" key="3">
    <source>
        <dbReference type="Proteomes" id="UP001215598"/>
    </source>
</evidence>
<organism evidence="2 3">
    <name type="scientific">Mycena metata</name>
    <dbReference type="NCBI Taxonomy" id="1033252"/>
    <lineage>
        <taxon>Eukaryota</taxon>
        <taxon>Fungi</taxon>
        <taxon>Dikarya</taxon>
        <taxon>Basidiomycota</taxon>
        <taxon>Agaricomycotina</taxon>
        <taxon>Agaricomycetes</taxon>
        <taxon>Agaricomycetidae</taxon>
        <taxon>Agaricales</taxon>
        <taxon>Marasmiineae</taxon>
        <taxon>Mycenaceae</taxon>
        <taxon>Mycena</taxon>
    </lineage>
</organism>
<accession>A0AAD7GT80</accession>
<name>A0AAD7GT80_9AGAR</name>
<evidence type="ECO:0000256" key="1">
    <source>
        <dbReference type="SAM" id="MobiDB-lite"/>
    </source>
</evidence>
<keyword evidence="3" id="KW-1185">Reference proteome</keyword>
<comment type="caution">
    <text evidence="2">The sequence shown here is derived from an EMBL/GenBank/DDBJ whole genome shotgun (WGS) entry which is preliminary data.</text>
</comment>
<gene>
    <name evidence="2" type="ORF">B0H16DRAFT_1482618</name>
</gene>
<evidence type="ECO:0000313" key="2">
    <source>
        <dbReference type="EMBL" id="KAJ7704620.1"/>
    </source>
</evidence>
<dbReference type="AlphaFoldDB" id="A0AAD7GT80"/>